<dbReference type="PANTHER" id="PTHR35006:SF1">
    <property type="entry name" value="BLL2941 PROTEIN"/>
    <property type="match status" value="1"/>
</dbReference>
<keyword evidence="3" id="KW-1185">Reference proteome</keyword>
<feature type="domain" description="VOC" evidence="1">
    <location>
        <begin position="3"/>
        <end position="122"/>
    </location>
</feature>
<name>A0ABT6N4U0_9SPHN</name>
<comment type="caution">
    <text evidence="2">The sequence shown here is derived from an EMBL/GenBank/DDBJ whole genome shotgun (WGS) entry which is preliminary data.</text>
</comment>
<gene>
    <name evidence="2" type="ORF">QGN17_15510</name>
</gene>
<evidence type="ECO:0000259" key="1">
    <source>
        <dbReference type="PROSITE" id="PS51819"/>
    </source>
</evidence>
<sequence length="123" mass="13315">MGKLSYSTVGSNKLEEAKAFYDALLELVGMTPRYEHPSGGRFYAGNKSYFAVLGPYDKKDACIGNGTMAGFGFDTREEVDAFHAKALELGGTDEGAPGERGPGAYFAYFRDLDGNKLCGFKWG</sequence>
<dbReference type="PROSITE" id="PS51819">
    <property type="entry name" value="VOC"/>
    <property type="match status" value="1"/>
</dbReference>
<accession>A0ABT6N4U0</accession>
<dbReference type="CDD" id="cd07262">
    <property type="entry name" value="VOC_like"/>
    <property type="match status" value="1"/>
</dbReference>
<protein>
    <submittedName>
        <fullName evidence="2">VOC family protein</fullName>
    </submittedName>
</protein>
<dbReference type="InterPro" id="IPR004360">
    <property type="entry name" value="Glyas_Fos-R_dOase_dom"/>
</dbReference>
<evidence type="ECO:0000313" key="2">
    <source>
        <dbReference type="EMBL" id="MDH7640144.1"/>
    </source>
</evidence>
<dbReference type="PANTHER" id="PTHR35006">
    <property type="entry name" value="GLYOXALASE FAMILY PROTEIN (AFU_ORTHOLOGUE AFUA_5G14830)"/>
    <property type="match status" value="1"/>
</dbReference>
<dbReference type="InterPro" id="IPR029068">
    <property type="entry name" value="Glyas_Bleomycin-R_OHBP_Dase"/>
</dbReference>
<organism evidence="2 3">
    <name type="scientific">Sphingomonas oryzagri</name>
    <dbReference type="NCBI Taxonomy" id="3042314"/>
    <lineage>
        <taxon>Bacteria</taxon>
        <taxon>Pseudomonadati</taxon>
        <taxon>Pseudomonadota</taxon>
        <taxon>Alphaproteobacteria</taxon>
        <taxon>Sphingomonadales</taxon>
        <taxon>Sphingomonadaceae</taxon>
        <taxon>Sphingomonas</taxon>
    </lineage>
</organism>
<dbReference type="RefSeq" id="WP_281045504.1">
    <property type="nucleotide sequence ID" value="NZ_JARYGZ010000002.1"/>
</dbReference>
<dbReference type="EMBL" id="JARYGZ010000002">
    <property type="protein sequence ID" value="MDH7640144.1"/>
    <property type="molecule type" value="Genomic_DNA"/>
</dbReference>
<dbReference type="Gene3D" id="3.10.180.10">
    <property type="entry name" value="2,3-Dihydroxybiphenyl 1,2-Dioxygenase, domain 1"/>
    <property type="match status" value="1"/>
</dbReference>
<dbReference type="SUPFAM" id="SSF54593">
    <property type="entry name" value="Glyoxalase/Bleomycin resistance protein/Dihydroxybiphenyl dioxygenase"/>
    <property type="match status" value="1"/>
</dbReference>
<evidence type="ECO:0000313" key="3">
    <source>
        <dbReference type="Proteomes" id="UP001160625"/>
    </source>
</evidence>
<dbReference type="InterPro" id="IPR037523">
    <property type="entry name" value="VOC_core"/>
</dbReference>
<dbReference type="Proteomes" id="UP001160625">
    <property type="component" value="Unassembled WGS sequence"/>
</dbReference>
<proteinExistence type="predicted"/>
<reference evidence="2" key="1">
    <citation type="submission" date="2023-04" db="EMBL/GenBank/DDBJ databases">
        <title>Sphingomonas sp. MAHUQ-71 isolated from rice field.</title>
        <authorList>
            <person name="Huq M.A."/>
        </authorList>
    </citation>
    <scope>NUCLEOTIDE SEQUENCE</scope>
    <source>
        <strain evidence="2">MAHUQ-71</strain>
    </source>
</reference>
<dbReference type="Pfam" id="PF00903">
    <property type="entry name" value="Glyoxalase"/>
    <property type="match status" value="1"/>
</dbReference>